<gene>
    <name evidence="4" type="primary">mnhG</name>
    <name evidence="4" type="ORF">ACFQE5_13520</name>
</gene>
<keyword evidence="5" id="KW-1185">Reference proteome</keyword>
<keyword evidence="3" id="KW-0472">Membrane</keyword>
<organism evidence="4 5">
    <name type="scientific">Pseudonocardia hispaniensis</name>
    <dbReference type="NCBI Taxonomy" id="904933"/>
    <lineage>
        <taxon>Bacteria</taxon>
        <taxon>Bacillati</taxon>
        <taxon>Actinomycetota</taxon>
        <taxon>Actinomycetes</taxon>
        <taxon>Pseudonocardiales</taxon>
        <taxon>Pseudonocardiaceae</taxon>
        <taxon>Pseudonocardia</taxon>
    </lineage>
</organism>
<protein>
    <submittedName>
        <fullName evidence="4">Monovalent cation/H(+) antiporter subunit G</fullName>
    </submittedName>
</protein>
<evidence type="ECO:0000313" key="5">
    <source>
        <dbReference type="Proteomes" id="UP001596302"/>
    </source>
</evidence>
<dbReference type="PANTHER" id="PTHR34703">
    <property type="entry name" value="ANTIPORTER SUBUNIT MNHG2-RELATED"/>
    <property type="match status" value="1"/>
</dbReference>
<sequence length="125" mass="13162">MNDALDLLSAVLLLAGATSCLLGALGLLRLPDLPARLQAGTKPQTLGVMLILLGTGVRLEFVSASTLILVVLFQMLTSPVISQIVGRSAYSTGTLRRDTLIVDELGKRMGGDGGESRPPERPRPP</sequence>
<dbReference type="Proteomes" id="UP001596302">
    <property type="component" value="Unassembled WGS sequence"/>
</dbReference>
<dbReference type="NCBIfam" id="NF009314">
    <property type="entry name" value="PRK12674.1-2"/>
    <property type="match status" value="1"/>
</dbReference>
<feature type="transmembrane region" description="Helical" evidence="3">
    <location>
        <begin position="7"/>
        <end position="28"/>
    </location>
</feature>
<evidence type="ECO:0000313" key="4">
    <source>
        <dbReference type="EMBL" id="MFC5995231.1"/>
    </source>
</evidence>
<keyword evidence="3" id="KW-1133">Transmembrane helix</keyword>
<evidence type="ECO:0000256" key="1">
    <source>
        <dbReference type="ARBA" id="ARBA00008404"/>
    </source>
</evidence>
<comment type="caution">
    <text evidence="4">The sequence shown here is derived from an EMBL/GenBank/DDBJ whole genome shotgun (WGS) entry which is preliminary data.</text>
</comment>
<dbReference type="NCBIfam" id="TIGR01300">
    <property type="entry name" value="CPA3_mnhG_phaG"/>
    <property type="match status" value="1"/>
</dbReference>
<feature type="region of interest" description="Disordered" evidence="2">
    <location>
        <begin position="103"/>
        <end position="125"/>
    </location>
</feature>
<keyword evidence="3" id="KW-0812">Transmembrane</keyword>
<evidence type="ECO:0000256" key="2">
    <source>
        <dbReference type="SAM" id="MobiDB-lite"/>
    </source>
</evidence>
<dbReference type="InterPro" id="IPR005133">
    <property type="entry name" value="PhaG_MnhG_YufB"/>
</dbReference>
<dbReference type="PANTHER" id="PTHR34703:SF1">
    <property type="entry name" value="ANTIPORTER SUBUNIT MNHG2-RELATED"/>
    <property type="match status" value="1"/>
</dbReference>
<dbReference type="EMBL" id="JBHSQW010000028">
    <property type="protein sequence ID" value="MFC5995231.1"/>
    <property type="molecule type" value="Genomic_DNA"/>
</dbReference>
<reference evidence="5" key="1">
    <citation type="journal article" date="2019" name="Int. J. Syst. Evol. Microbiol.">
        <title>The Global Catalogue of Microorganisms (GCM) 10K type strain sequencing project: providing services to taxonomists for standard genome sequencing and annotation.</title>
        <authorList>
            <consortium name="The Broad Institute Genomics Platform"/>
            <consortium name="The Broad Institute Genome Sequencing Center for Infectious Disease"/>
            <person name="Wu L."/>
            <person name="Ma J."/>
        </authorList>
    </citation>
    <scope>NUCLEOTIDE SEQUENCE [LARGE SCALE GENOMIC DNA]</scope>
    <source>
        <strain evidence="5">CCM 8391</strain>
    </source>
</reference>
<accession>A0ABW1J348</accession>
<comment type="similarity">
    <text evidence="1">Belongs to the CPA3 antiporters (TC 2.A.63) subunit G family.</text>
</comment>
<feature type="transmembrane region" description="Helical" evidence="3">
    <location>
        <begin position="48"/>
        <end position="73"/>
    </location>
</feature>
<dbReference type="Pfam" id="PF03334">
    <property type="entry name" value="PhaG_MnhG_YufB"/>
    <property type="match status" value="1"/>
</dbReference>
<proteinExistence type="inferred from homology"/>
<dbReference type="RefSeq" id="WP_379585257.1">
    <property type="nucleotide sequence ID" value="NZ_JBHSQW010000028.1"/>
</dbReference>
<evidence type="ECO:0000256" key="3">
    <source>
        <dbReference type="SAM" id="Phobius"/>
    </source>
</evidence>
<name>A0ABW1J348_9PSEU</name>